<dbReference type="InterPro" id="IPR000873">
    <property type="entry name" value="AMP-dep_synth/lig_dom"/>
</dbReference>
<feature type="domain" description="AMP-dependent synthetase/ligase" evidence="4">
    <location>
        <begin position="31"/>
        <end position="399"/>
    </location>
</feature>
<dbReference type="Proteomes" id="UP000694300">
    <property type="component" value="Unassembled WGS sequence"/>
</dbReference>
<evidence type="ECO:0000259" key="4">
    <source>
        <dbReference type="Pfam" id="PF00501"/>
    </source>
</evidence>
<feature type="compositionally biased region" description="Polar residues" evidence="3">
    <location>
        <begin position="350"/>
        <end position="360"/>
    </location>
</feature>
<organism evidence="6 7">
    <name type="scientific">Pseudonocardia oceani</name>
    <dbReference type="NCBI Taxonomy" id="2792013"/>
    <lineage>
        <taxon>Bacteria</taxon>
        <taxon>Bacillati</taxon>
        <taxon>Actinomycetota</taxon>
        <taxon>Actinomycetes</taxon>
        <taxon>Pseudonocardiales</taxon>
        <taxon>Pseudonocardiaceae</taxon>
        <taxon>Pseudonocardia</taxon>
    </lineage>
</organism>
<feature type="domain" description="AMP-binding enzyme C-terminal" evidence="5">
    <location>
        <begin position="449"/>
        <end position="525"/>
    </location>
</feature>
<dbReference type="PROSITE" id="PS00455">
    <property type="entry name" value="AMP_BINDING"/>
    <property type="match status" value="1"/>
</dbReference>
<accession>A0ABS6UGG9</accession>
<reference evidence="6 7" key="1">
    <citation type="submission" date="2020-11" db="EMBL/GenBank/DDBJ databases">
        <title>Pseudonocardia abyssalis sp. nov. and Pseudonocardia oceani sp. nov., description and phylogenomic analysis of two novel actinomycetes isolated from the deep Southern Ocean.</title>
        <authorList>
            <person name="Parra J."/>
        </authorList>
    </citation>
    <scope>NUCLEOTIDE SEQUENCE [LARGE SCALE GENOMIC DNA]</scope>
    <source>
        <strain evidence="7">KRD185</strain>
    </source>
</reference>
<comment type="caution">
    <text evidence="6">The sequence shown here is derived from an EMBL/GenBank/DDBJ whole genome shotgun (WGS) entry which is preliminary data.</text>
</comment>
<feature type="region of interest" description="Disordered" evidence="3">
    <location>
        <begin position="348"/>
        <end position="370"/>
    </location>
</feature>
<evidence type="ECO:0000313" key="7">
    <source>
        <dbReference type="Proteomes" id="UP000694300"/>
    </source>
</evidence>
<comment type="similarity">
    <text evidence="1">Belongs to the ATP-dependent AMP-binding enzyme family.</text>
</comment>
<proteinExistence type="inferred from homology"/>
<gene>
    <name evidence="6" type="ORF">I4I82_27165</name>
</gene>
<evidence type="ECO:0000259" key="5">
    <source>
        <dbReference type="Pfam" id="PF13193"/>
    </source>
</evidence>
<keyword evidence="2" id="KW-0436">Ligase</keyword>
<dbReference type="InterPro" id="IPR020845">
    <property type="entry name" value="AMP-binding_CS"/>
</dbReference>
<dbReference type="EMBL" id="JADQDF010000001">
    <property type="protein sequence ID" value="MBW0131333.1"/>
    <property type="molecule type" value="Genomic_DNA"/>
</dbReference>
<sequence length="546" mass="59066">MKATVPDGGRARRSTEAGHWTDDLVDAHLAAVAGRTPDAVAVVDRGRHWTYRELDDAVDRFASALRGRGVRPGEVVSWLLPNWTEAIVVHLAAIRLGAVSNPIIPIYRHRETAFILRQAASTVVVVPHLFRGFDYPGMVDGIRAEVPALHTVVVVGAGPDDGRLRFEDLLAEGRDEGRADEGRADEGRADEGRAPRTAADIALLLYTSGTTSAPKGVLHSHRTLEHENRSMIEFFGLTAADVVFMPSPVGHIIGVLYGMQLPFMLGTTVVLLDVWEPGRALDLIEEHRCSFVVAATPFLHGLVHHPSLPQHDVSSLRVFACGGADVPPELVRSATTALGCTVSRGYGSTEHPTATSSNATDPVEKRAQTDGRTIGAAEVRLSADGELEVRGPELFLGYLDAALDADAFTVDGWFRTGDLARIDADGYVQIVGRKKDIIIRGGENISAREIEDQLFEHPAVADVAVVSTPDPVLGERVCAVVVPAAGESVTLPAIVAWLTERRTARQKLPERLILLDELPRNPSGKVQKFRLRDLARAGRTPTEVTR</sequence>
<dbReference type="PANTHER" id="PTHR43201:SF5">
    <property type="entry name" value="MEDIUM-CHAIN ACYL-COA LIGASE ACSF2, MITOCHONDRIAL"/>
    <property type="match status" value="1"/>
</dbReference>
<protein>
    <submittedName>
        <fullName evidence="6">AMP-binding protein</fullName>
    </submittedName>
</protein>
<dbReference type="InterPro" id="IPR025110">
    <property type="entry name" value="AMP-bd_C"/>
</dbReference>
<name>A0ABS6UGG9_9PSEU</name>
<evidence type="ECO:0000256" key="3">
    <source>
        <dbReference type="SAM" id="MobiDB-lite"/>
    </source>
</evidence>
<evidence type="ECO:0000313" key="6">
    <source>
        <dbReference type="EMBL" id="MBW0131333.1"/>
    </source>
</evidence>
<dbReference type="Pfam" id="PF13193">
    <property type="entry name" value="AMP-binding_C"/>
    <property type="match status" value="1"/>
</dbReference>
<evidence type="ECO:0000256" key="1">
    <source>
        <dbReference type="ARBA" id="ARBA00006432"/>
    </source>
</evidence>
<dbReference type="Pfam" id="PF00501">
    <property type="entry name" value="AMP-binding"/>
    <property type="match status" value="1"/>
</dbReference>
<keyword evidence="7" id="KW-1185">Reference proteome</keyword>
<dbReference type="RefSeq" id="WP_218588830.1">
    <property type="nucleotide sequence ID" value="NZ_JADQDE010000002.1"/>
</dbReference>
<evidence type="ECO:0000256" key="2">
    <source>
        <dbReference type="ARBA" id="ARBA00022598"/>
    </source>
</evidence>
<dbReference type="PANTHER" id="PTHR43201">
    <property type="entry name" value="ACYL-COA SYNTHETASE"/>
    <property type="match status" value="1"/>
</dbReference>